<name>A0A0K9PY05_ZOSMR</name>
<dbReference type="AlphaFoldDB" id="A0A0K9PY05"/>
<proteinExistence type="predicted"/>
<gene>
    <name evidence="1" type="ORF">ZOSMA_13G00100</name>
</gene>
<accession>A0A0K9PY05</accession>
<evidence type="ECO:0000313" key="2">
    <source>
        <dbReference type="Proteomes" id="UP000036987"/>
    </source>
</evidence>
<organism evidence="1 2">
    <name type="scientific">Zostera marina</name>
    <name type="common">Eelgrass</name>
    <dbReference type="NCBI Taxonomy" id="29655"/>
    <lineage>
        <taxon>Eukaryota</taxon>
        <taxon>Viridiplantae</taxon>
        <taxon>Streptophyta</taxon>
        <taxon>Embryophyta</taxon>
        <taxon>Tracheophyta</taxon>
        <taxon>Spermatophyta</taxon>
        <taxon>Magnoliopsida</taxon>
        <taxon>Liliopsida</taxon>
        <taxon>Zosteraceae</taxon>
        <taxon>Zostera</taxon>
    </lineage>
</organism>
<protein>
    <submittedName>
        <fullName evidence="1">Uncharacterized protein</fullName>
    </submittedName>
</protein>
<dbReference type="EMBL" id="LFYR01000514">
    <property type="protein sequence ID" value="KMZ73809.1"/>
    <property type="molecule type" value="Genomic_DNA"/>
</dbReference>
<sequence length="23" mass="2569">FKLLVSLSLLSIMLRAHSLISVK</sequence>
<feature type="non-terminal residue" evidence="1">
    <location>
        <position position="1"/>
    </location>
</feature>
<dbReference type="Proteomes" id="UP000036987">
    <property type="component" value="Unassembled WGS sequence"/>
</dbReference>
<evidence type="ECO:0000313" key="1">
    <source>
        <dbReference type="EMBL" id="KMZ73809.1"/>
    </source>
</evidence>
<reference evidence="2" key="1">
    <citation type="journal article" date="2016" name="Nature">
        <title>The genome of the seagrass Zostera marina reveals angiosperm adaptation to the sea.</title>
        <authorList>
            <person name="Olsen J.L."/>
            <person name="Rouze P."/>
            <person name="Verhelst B."/>
            <person name="Lin Y.-C."/>
            <person name="Bayer T."/>
            <person name="Collen J."/>
            <person name="Dattolo E."/>
            <person name="De Paoli E."/>
            <person name="Dittami S."/>
            <person name="Maumus F."/>
            <person name="Michel G."/>
            <person name="Kersting A."/>
            <person name="Lauritano C."/>
            <person name="Lohaus R."/>
            <person name="Toepel M."/>
            <person name="Tonon T."/>
            <person name="Vanneste K."/>
            <person name="Amirebrahimi M."/>
            <person name="Brakel J."/>
            <person name="Bostroem C."/>
            <person name="Chovatia M."/>
            <person name="Grimwood J."/>
            <person name="Jenkins J.W."/>
            <person name="Jueterbock A."/>
            <person name="Mraz A."/>
            <person name="Stam W.T."/>
            <person name="Tice H."/>
            <person name="Bornberg-Bauer E."/>
            <person name="Green P.J."/>
            <person name="Pearson G.A."/>
            <person name="Procaccini G."/>
            <person name="Duarte C.M."/>
            <person name="Schmutz J."/>
            <person name="Reusch T.B.H."/>
            <person name="Van de Peer Y."/>
        </authorList>
    </citation>
    <scope>NUCLEOTIDE SEQUENCE [LARGE SCALE GENOMIC DNA]</scope>
    <source>
        <strain evidence="2">cv. Finnish</strain>
    </source>
</reference>
<keyword evidence="2" id="KW-1185">Reference proteome</keyword>
<comment type="caution">
    <text evidence="1">The sequence shown here is derived from an EMBL/GenBank/DDBJ whole genome shotgun (WGS) entry which is preliminary data.</text>
</comment>